<feature type="region of interest" description="Disordered" evidence="1">
    <location>
        <begin position="1"/>
        <end position="56"/>
    </location>
</feature>
<feature type="compositionally biased region" description="Gly residues" evidence="1">
    <location>
        <begin position="33"/>
        <end position="42"/>
    </location>
</feature>
<name>A0ABN9ES89_9NEOB</name>
<protein>
    <submittedName>
        <fullName evidence="2">Uncharacterized protein</fullName>
    </submittedName>
</protein>
<reference evidence="2" key="1">
    <citation type="submission" date="2023-05" db="EMBL/GenBank/DDBJ databases">
        <authorList>
            <person name="Stuckert A."/>
        </authorList>
    </citation>
    <scope>NUCLEOTIDE SEQUENCE</scope>
</reference>
<feature type="compositionally biased region" description="Basic and acidic residues" evidence="1">
    <location>
        <begin position="18"/>
        <end position="28"/>
    </location>
</feature>
<dbReference type="Proteomes" id="UP001162483">
    <property type="component" value="Unassembled WGS sequence"/>
</dbReference>
<evidence type="ECO:0000256" key="1">
    <source>
        <dbReference type="SAM" id="MobiDB-lite"/>
    </source>
</evidence>
<proteinExistence type="predicted"/>
<sequence length="56" mass="6034">MFEFLASSVPTLAGNGTRKTDASIDRRRWPGTLQGGHRGSAGQGKCWRESQSNVAV</sequence>
<evidence type="ECO:0000313" key="3">
    <source>
        <dbReference type="Proteomes" id="UP001162483"/>
    </source>
</evidence>
<evidence type="ECO:0000313" key="2">
    <source>
        <dbReference type="EMBL" id="CAI9587608.1"/>
    </source>
</evidence>
<gene>
    <name evidence="2" type="ORF">SPARVUS_LOCUS10585919</name>
</gene>
<keyword evidence="3" id="KW-1185">Reference proteome</keyword>
<organism evidence="2 3">
    <name type="scientific">Staurois parvus</name>
    <dbReference type="NCBI Taxonomy" id="386267"/>
    <lineage>
        <taxon>Eukaryota</taxon>
        <taxon>Metazoa</taxon>
        <taxon>Chordata</taxon>
        <taxon>Craniata</taxon>
        <taxon>Vertebrata</taxon>
        <taxon>Euteleostomi</taxon>
        <taxon>Amphibia</taxon>
        <taxon>Batrachia</taxon>
        <taxon>Anura</taxon>
        <taxon>Neobatrachia</taxon>
        <taxon>Ranoidea</taxon>
        <taxon>Ranidae</taxon>
        <taxon>Staurois</taxon>
    </lineage>
</organism>
<dbReference type="EMBL" id="CATNWA010015867">
    <property type="protein sequence ID" value="CAI9587608.1"/>
    <property type="molecule type" value="Genomic_DNA"/>
</dbReference>
<accession>A0ABN9ES89</accession>
<comment type="caution">
    <text evidence="2">The sequence shown here is derived from an EMBL/GenBank/DDBJ whole genome shotgun (WGS) entry which is preliminary data.</text>
</comment>